<keyword evidence="5" id="KW-0190">Covalent protein-DNA linkage</keyword>
<dbReference type="GO" id="GO:0008233">
    <property type="term" value="F:peptidase activity"/>
    <property type="evidence" value="ECO:0007669"/>
    <property type="project" value="UniProtKB-KW"/>
</dbReference>
<dbReference type="InterPro" id="IPR003738">
    <property type="entry name" value="SRAP"/>
</dbReference>
<name>A4S3S9_OSTLU</name>
<dbReference type="Pfam" id="PF02586">
    <property type="entry name" value="SRAP"/>
    <property type="match status" value="1"/>
</dbReference>
<dbReference type="GO" id="GO:0016829">
    <property type="term" value="F:lyase activity"/>
    <property type="evidence" value="ECO:0007669"/>
    <property type="project" value="UniProtKB-KW"/>
</dbReference>
<proteinExistence type="inferred from homology"/>
<dbReference type="RefSeq" id="XP_001420146.1">
    <property type="nucleotide sequence ID" value="XM_001420109.1"/>
</dbReference>
<dbReference type="PANTHER" id="PTHR13604:SF0">
    <property type="entry name" value="ABASIC SITE PROCESSING PROTEIN HMCES"/>
    <property type="match status" value="1"/>
</dbReference>
<gene>
    <name evidence="9" type="ORF">OSTLU_26160</name>
</gene>
<dbReference type="PANTHER" id="PTHR13604">
    <property type="entry name" value="DC12-RELATED"/>
    <property type="match status" value="1"/>
</dbReference>
<keyword evidence="7" id="KW-0456">Lyase</keyword>
<feature type="compositionally biased region" description="Basic and acidic residues" evidence="8">
    <location>
        <begin position="175"/>
        <end position="190"/>
    </location>
</feature>
<evidence type="ECO:0000256" key="7">
    <source>
        <dbReference type="ARBA" id="ARBA00023239"/>
    </source>
</evidence>
<dbReference type="GO" id="GO:0003697">
    <property type="term" value="F:single-stranded DNA binding"/>
    <property type="evidence" value="ECO:0007669"/>
    <property type="project" value="InterPro"/>
</dbReference>
<keyword evidence="6" id="KW-0238">DNA-binding</keyword>
<dbReference type="Gramene" id="ABO98439">
    <property type="protein sequence ID" value="ABO98439"/>
    <property type="gene ID" value="OSTLU_26160"/>
</dbReference>
<dbReference type="eggNOG" id="KOG2618">
    <property type="taxonomic scope" value="Eukaryota"/>
</dbReference>
<keyword evidence="3" id="KW-0227">DNA damage</keyword>
<sequence>MAYNARGEGLRGGRFAALARDAASRCVVYVDGFFEWRVEGPRGKTVRQPYLVRRSDGQAMALAGLIERRAGNDAETAVVTMDSSKGELAWLHDRQPLVLVDDDDFEAWMRDETWATLAEQRKGRDPKMKGVLKWHPVTTRMNVASYQNEDAVKPAKRECEKNAGNIAALFASAGKDTKPKRQKTDEREKQTTNLYIG</sequence>
<evidence type="ECO:0008006" key="11">
    <source>
        <dbReference type="Google" id="ProtNLM"/>
    </source>
</evidence>
<dbReference type="AlphaFoldDB" id="A4S3S9"/>
<evidence type="ECO:0000256" key="5">
    <source>
        <dbReference type="ARBA" id="ARBA00023124"/>
    </source>
</evidence>
<dbReference type="GO" id="GO:0006508">
    <property type="term" value="P:proteolysis"/>
    <property type="evidence" value="ECO:0007669"/>
    <property type="project" value="UniProtKB-KW"/>
</dbReference>
<reference evidence="9 10" key="1">
    <citation type="journal article" date="2007" name="Proc. Natl. Acad. Sci. U.S.A.">
        <title>The tiny eukaryote Ostreococcus provides genomic insights into the paradox of plankton speciation.</title>
        <authorList>
            <person name="Palenik B."/>
            <person name="Grimwood J."/>
            <person name="Aerts A."/>
            <person name="Rouze P."/>
            <person name="Salamov A."/>
            <person name="Putnam N."/>
            <person name="Dupont C."/>
            <person name="Jorgensen R."/>
            <person name="Derelle E."/>
            <person name="Rombauts S."/>
            <person name="Zhou K."/>
            <person name="Otillar R."/>
            <person name="Merchant S.S."/>
            <person name="Podell S."/>
            <person name="Gaasterland T."/>
            <person name="Napoli C."/>
            <person name="Gendler K."/>
            <person name="Manuell A."/>
            <person name="Tai V."/>
            <person name="Vallon O."/>
            <person name="Piganeau G."/>
            <person name="Jancek S."/>
            <person name="Heijde M."/>
            <person name="Jabbari K."/>
            <person name="Bowler C."/>
            <person name="Lohr M."/>
            <person name="Robbens S."/>
            <person name="Werner G."/>
            <person name="Dubchak I."/>
            <person name="Pazour G.J."/>
            <person name="Ren Q."/>
            <person name="Paulsen I."/>
            <person name="Delwiche C."/>
            <person name="Schmutz J."/>
            <person name="Rokhsar D."/>
            <person name="Van de Peer Y."/>
            <person name="Moreau H."/>
            <person name="Grigoriev I.V."/>
        </authorList>
    </citation>
    <scope>NUCLEOTIDE SEQUENCE [LARGE SCALE GENOMIC DNA]</scope>
    <source>
        <strain evidence="9 10">CCE9901</strain>
    </source>
</reference>
<dbReference type="STRING" id="436017.A4S3S9"/>
<dbReference type="InterPro" id="IPR036590">
    <property type="entry name" value="SRAP-like"/>
</dbReference>
<evidence type="ECO:0000256" key="4">
    <source>
        <dbReference type="ARBA" id="ARBA00022801"/>
    </source>
</evidence>
<dbReference type="OMA" id="KPAKREC"/>
<keyword evidence="4" id="KW-0378">Hydrolase</keyword>
<dbReference type="EMBL" id="CP000590">
    <property type="protein sequence ID" value="ABO98439.1"/>
    <property type="molecule type" value="Genomic_DNA"/>
</dbReference>
<protein>
    <recommendedName>
        <fullName evidence="11">Abasic site processing protein</fullName>
    </recommendedName>
</protein>
<evidence type="ECO:0000313" key="9">
    <source>
        <dbReference type="EMBL" id="ABO98439.1"/>
    </source>
</evidence>
<feature type="region of interest" description="Disordered" evidence="8">
    <location>
        <begin position="170"/>
        <end position="197"/>
    </location>
</feature>
<dbReference type="GeneID" id="5004013"/>
<evidence type="ECO:0000256" key="3">
    <source>
        <dbReference type="ARBA" id="ARBA00022763"/>
    </source>
</evidence>
<evidence type="ECO:0000313" key="10">
    <source>
        <dbReference type="Proteomes" id="UP000001568"/>
    </source>
</evidence>
<dbReference type="Proteomes" id="UP000001568">
    <property type="component" value="Chromosome 10"/>
</dbReference>
<dbReference type="Gene3D" id="3.90.1680.10">
    <property type="entry name" value="SOS response associated peptidase-like"/>
    <property type="match status" value="1"/>
</dbReference>
<dbReference type="HOGENOM" id="CLU_1268436_0_0_1"/>
<evidence type="ECO:0000256" key="8">
    <source>
        <dbReference type="SAM" id="MobiDB-lite"/>
    </source>
</evidence>
<organism evidence="9 10">
    <name type="scientific">Ostreococcus lucimarinus (strain CCE9901)</name>
    <dbReference type="NCBI Taxonomy" id="436017"/>
    <lineage>
        <taxon>Eukaryota</taxon>
        <taxon>Viridiplantae</taxon>
        <taxon>Chlorophyta</taxon>
        <taxon>Mamiellophyceae</taxon>
        <taxon>Mamiellales</taxon>
        <taxon>Bathycoccaceae</taxon>
        <taxon>Ostreococcus</taxon>
    </lineage>
</organism>
<evidence type="ECO:0000256" key="1">
    <source>
        <dbReference type="ARBA" id="ARBA00008136"/>
    </source>
</evidence>
<dbReference type="KEGG" id="olu:OSTLU_26160"/>
<evidence type="ECO:0000256" key="2">
    <source>
        <dbReference type="ARBA" id="ARBA00022670"/>
    </source>
</evidence>
<evidence type="ECO:0000256" key="6">
    <source>
        <dbReference type="ARBA" id="ARBA00023125"/>
    </source>
</evidence>
<accession>A4S3S9</accession>
<keyword evidence="10" id="KW-1185">Reference proteome</keyword>
<dbReference type="GO" id="GO:0106300">
    <property type="term" value="P:protein-DNA covalent cross-linking repair"/>
    <property type="evidence" value="ECO:0007669"/>
    <property type="project" value="InterPro"/>
</dbReference>
<comment type="similarity">
    <text evidence="1">Belongs to the SOS response-associated peptidase family.</text>
</comment>
<keyword evidence="2" id="KW-0645">Protease</keyword>
<dbReference type="SUPFAM" id="SSF143081">
    <property type="entry name" value="BB1717-like"/>
    <property type="match status" value="1"/>
</dbReference>
<dbReference type="OrthoDB" id="2111841at2759"/>